<accession>A0A3M7RWC2</accession>
<evidence type="ECO:0000313" key="2">
    <source>
        <dbReference type="EMBL" id="RNA27816.1"/>
    </source>
</evidence>
<dbReference type="EMBL" id="REGN01002489">
    <property type="protein sequence ID" value="RNA27816.1"/>
    <property type="molecule type" value="Genomic_DNA"/>
</dbReference>
<dbReference type="Proteomes" id="UP000276133">
    <property type="component" value="Unassembled WGS sequence"/>
</dbReference>
<keyword evidence="3" id="KW-1185">Reference proteome</keyword>
<reference evidence="2 3" key="1">
    <citation type="journal article" date="2018" name="Sci. Rep.">
        <title>Genomic signatures of local adaptation to the degree of environmental predictability in rotifers.</title>
        <authorList>
            <person name="Franch-Gras L."/>
            <person name="Hahn C."/>
            <person name="Garcia-Roger E.M."/>
            <person name="Carmona M.J."/>
            <person name="Serra M."/>
            <person name="Gomez A."/>
        </authorList>
    </citation>
    <scope>NUCLEOTIDE SEQUENCE [LARGE SCALE GENOMIC DNA]</scope>
    <source>
        <strain evidence="2">HYR1</strain>
    </source>
</reference>
<evidence type="ECO:0000313" key="3">
    <source>
        <dbReference type="Proteomes" id="UP000276133"/>
    </source>
</evidence>
<comment type="caution">
    <text evidence="2">The sequence shown here is derived from an EMBL/GenBank/DDBJ whole genome shotgun (WGS) entry which is preliminary data.</text>
</comment>
<name>A0A3M7RWC2_BRAPC</name>
<gene>
    <name evidence="2" type="ORF">BpHYR1_044628</name>
</gene>
<organism evidence="2 3">
    <name type="scientific">Brachionus plicatilis</name>
    <name type="common">Marine rotifer</name>
    <name type="synonym">Brachionus muelleri</name>
    <dbReference type="NCBI Taxonomy" id="10195"/>
    <lineage>
        <taxon>Eukaryota</taxon>
        <taxon>Metazoa</taxon>
        <taxon>Spiralia</taxon>
        <taxon>Gnathifera</taxon>
        <taxon>Rotifera</taxon>
        <taxon>Eurotatoria</taxon>
        <taxon>Monogononta</taxon>
        <taxon>Pseudotrocha</taxon>
        <taxon>Ploima</taxon>
        <taxon>Brachionidae</taxon>
        <taxon>Brachionus</taxon>
    </lineage>
</organism>
<evidence type="ECO:0000256" key="1">
    <source>
        <dbReference type="SAM" id="MobiDB-lite"/>
    </source>
</evidence>
<feature type="region of interest" description="Disordered" evidence="1">
    <location>
        <begin position="69"/>
        <end position="102"/>
    </location>
</feature>
<sequence length="127" mass="14590">MNFELKDIKNSKQLVVQHNKMHKYLMRPQDNEVESLEDDWLDCKTASAARLAQMRKSVITTLQQEVRFEQNQASETDESQQANETLFSSPTGTQDLQENENEVNDFKYSDCQLIAKSKAGLGVHKKP</sequence>
<feature type="compositionally biased region" description="Polar residues" evidence="1">
    <location>
        <begin position="69"/>
        <end position="96"/>
    </location>
</feature>
<proteinExistence type="predicted"/>
<dbReference type="AlphaFoldDB" id="A0A3M7RWC2"/>
<protein>
    <submittedName>
        <fullName evidence="2">Uncharacterized protein</fullName>
    </submittedName>
</protein>